<gene>
    <name evidence="8" type="ORF">A4R26_01115</name>
</gene>
<reference evidence="9" key="1">
    <citation type="submission" date="2016-04" db="EMBL/GenBank/DDBJ databases">
        <authorList>
            <person name="Chen L."/>
            <person name="Zhuang W."/>
            <person name="Wang G."/>
        </authorList>
    </citation>
    <scope>NUCLEOTIDE SEQUENCE [LARGE SCALE GENOMIC DNA]</scope>
    <source>
        <strain evidence="9">208</strain>
    </source>
</reference>
<dbReference type="GO" id="GO:0009279">
    <property type="term" value="C:cell outer membrane"/>
    <property type="evidence" value="ECO:0007669"/>
    <property type="project" value="UniProtKB-SubCell"/>
</dbReference>
<dbReference type="InterPro" id="IPR033985">
    <property type="entry name" value="SusD-like_N"/>
</dbReference>
<keyword evidence="3" id="KW-0732">Signal</keyword>
<evidence type="ECO:0000256" key="4">
    <source>
        <dbReference type="ARBA" id="ARBA00023136"/>
    </source>
</evidence>
<feature type="domain" description="SusD-like N-terminal" evidence="7">
    <location>
        <begin position="26"/>
        <end position="241"/>
    </location>
</feature>
<comment type="similarity">
    <text evidence="2">Belongs to the SusD family.</text>
</comment>
<dbReference type="Pfam" id="PF14322">
    <property type="entry name" value="SusD-like_3"/>
    <property type="match status" value="1"/>
</dbReference>
<dbReference type="Proteomes" id="UP000192276">
    <property type="component" value="Unassembled WGS sequence"/>
</dbReference>
<name>A0A1V9GDB4_9BACT</name>
<keyword evidence="4" id="KW-0472">Membrane</keyword>
<dbReference type="AlphaFoldDB" id="A0A1V9GDB4"/>
<evidence type="ECO:0000256" key="2">
    <source>
        <dbReference type="ARBA" id="ARBA00006275"/>
    </source>
</evidence>
<dbReference type="RefSeq" id="WP_081158792.1">
    <property type="nucleotide sequence ID" value="NZ_LWBP01000001.1"/>
</dbReference>
<feature type="domain" description="RagB/SusD" evidence="6">
    <location>
        <begin position="307"/>
        <end position="562"/>
    </location>
</feature>
<dbReference type="EMBL" id="LWBP01000001">
    <property type="protein sequence ID" value="OQP68438.1"/>
    <property type="molecule type" value="Genomic_DNA"/>
</dbReference>
<protein>
    <recommendedName>
        <fullName evidence="10">Carbohydrate-binding protein SusD</fullName>
    </recommendedName>
</protein>
<dbReference type="InterPro" id="IPR011990">
    <property type="entry name" value="TPR-like_helical_dom_sf"/>
</dbReference>
<evidence type="ECO:0008006" key="10">
    <source>
        <dbReference type="Google" id="ProtNLM"/>
    </source>
</evidence>
<comment type="caution">
    <text evidence="8">The sequence shown here is derived from an EMBL/GenBank/DDBJ whole genome shotgun (WGS) entry which is preliminary data.</text>
</comment>
<comment type="subcellular location">
    <subcellularLocation>
        <location evidence="1">Cell outer membrane</location>
    </subcellularLocation>
</comment>
<evidence type="ECO:0000259" key="7">
    <source>
        <dbReference type="Pfam" id="PF14322"/>
    </source>
</evidence>
<sequence length="562" mass="62884">MNLQRIHTIIKTVLVATVLTGCEKNFLDTKVDTQITPEMIDANYSSLINLANAPYIYLRNEFTLLDSNLFAPVSDEAVQTAPSGNVRLFNNGSWSPYNNPDSYYGNYYAGIRAANYFIERSGNYRSFLALNRDTVSASGKINYTNDTLNMGWYVAEAHILRAWYYFELSKRYGGVPLVTQTLSVTDNTNIPRASYDEIINFIVSEVDAYKNSLQPNWKTSSFTSNDGRLNRGAALALKARALLFAASPLHNAGNDVTKWQKAAAALNDVIVFGQGAGAYNLHADYRNYFLQNNTLTSSETIWAIRYTAGNWLERSNYPIGTAGGASGITPSHNLVQAYEYKGTPDPVNPYANLDPRMAMTIVTNNSTWNARTIDESPGGVDDMKKTNTSRTGYYLKKFLNDGLNLVQGGTQVHHWPVFRYGEVLLEYAEAMNEAYGPDDNNGYAYTAREALNMVRNRTGVAMPAVTTADVPGFRQAVKQERRVELAFENYRYWDLLRWKDAAAALNQPVTGVTVTKNGSGQFVYTPFNVENRVFDASKMYYYPFPQSEIIKSNGVLDQNTGW</sequence>
<organism evidence="8 9">
    <name type="scientific">Niastella populi</name>
    <dbReference type="NCBI Taxonomy" id="550983"/>
    <lineage>
        <taxon>Bacteria</taxon>
        <taxon>Pseudomonadati</taxon>
        <taxon>Bacteroidota</taxon>
        <taxon>Chitinophagia</taxon>
        <taxon>Chitinophagales</taxon>
        <taxon>Chitinophagaceae</taxon>
        <taxon>Niastella</taxon>
    </lineage>
</organism>
<evidence type="ECO:0000256" key="3">
    <source>
        <dbReference type="ARBA" id="ARBA00022729"/>
    </source>
</evidence>
<dbReference type="PROSITE" id="PS51257">
    <property type="entry name" value="PROKAR_LIPOPROTEIN"/>
    <property type="match status" value="1"/>
</dbReference>
<accession>A0A1V9GDB4</accession>
<dbReference type="Pfam" id="PF07980">
    <property type="entry name" value="SusD_RagB"/>
    <property type="match status" value="1"/>
</dbReference>
<proteinExistence type="inferred from homology"/>
<evidence type="ECO:0000256" key="1">
    <source>
        <dbReference type="ARBA" id="ARBA00004442"/>
    </source>
</evidence>
<dbReference type="OrthoDB" id="691231at2"/>
<dbReference type="SUPFAM" id="SSF48452">
    <property type="entry name" value="TPR-like"/>
    <property type="match status" value="1"/>
</dbReference>
<keyword evidence="5" id="KW-0998">Cell outer membrane</keyword>
<evidence type="ECO:0000313" key="9">
    <source>
        <dbReference type="Proteomes" id="UP000192276"/>
    </source>
</evidence>
<dbReference type="Gene3D" id="1.25.40.390">
    <property type="match status" value="1"/>
</dbReference>
<dbReference type="STRING" id="550983.A4R26_01115"/>
<evidence type="ECO:0000256" key="5">
    <source>
        <dbReference type="ARBA" id="ARBA00023237"/>
    </source>
</evidence>
<dbReference type="InterPro" id="IPR012944">
    <property type="entry name" value="SusD_RagB_dom"/>
</dbReference>
<evidence type="ECO:0000259" key="6">
    <source>
        <dbReference type="Pfam" id="PF07980"/>
    </source>
</evidence>
<keyword evidence="9" id="KW-1185">Reference proteome</keyword>
<evidence type="ECO:0000313" key="8">
    <source>
        <dbReference type="EMBL" id="OQP68438.1"/>
    </source>
</evidence>